<dbReference type="EMBL" id="FQVL01000001">
    <property type="protein sequence ID" value="SHE46430.1"/>
    <property type="molecule type" value="Genomic_DNA"/>
</dbReference>
<dbReference type="Proteomes" id="UP000184476">
    <property type="component" value="Unassembled WGS sequence"/>
</dbReference>
<dbReference type="Gene3D" id="3.60.160.10">
    <property type="entry name" value="Mitochondrial biogenesis AIM24"/>
    <property type="match status" value="1"/>
</dbReference>
<name>A0A1M4TPL0_9BACL</name>
<dbReference type="RefSeq" id="WP_073151565.1">
    <property type="nucleotide sequence ID" value="NZ_FQVL01000001.1"/>
</dbReference>
<dbReference type="OrthoDB" id="9779518at2"/>
<dbReference type="AlphaFoldDB" id="A0A1M4TPL0"/>
<protein>
    <submittedName>
        <fullName evidence="1">Uncharacterized conserved protein, AIM24 family</fullName>
    </submittedName>
</protein>
<organism evidence="1 2">
    <name type="scientific">Seinonella peptonophila</name>
    <dbReference type="NCBI Taxonomy" id="112248"/>
    <lineage>
        <taxon>Bacteria</taxon>
        <taxon>Bacillati</taxon>
        <taxon>Bacillota</taxon>
        <taxon>Bacilli</taxon>
        <taxon>Bacillales</taxon>
        <taxon>Thermoactinomycetaceae</taxon>
        <taxon>Seinonella</taxon>
    </lineage>
</organism>
<dbReference type="STRING" id="112248.SAMN05444392_101575"/>
<dbReference type="InterPro" id="IPR002838">
    <property type="entry name" value="AIM24"/>
</dbReference>
<dbReference type="InterPro" id="IPR036983">
    <property type="entry name" value="AIM24_sf"/>
</dbReference>
<reference evidence="1 2" key="1">
    <citation type="submission" date="2016-11" db="EMBL/GenBank/DDBJ databases">
        <authorList>
            <person name="Jaros S."/>
            <person name="Januszkiewicz K."/>
            <person name="Wedrychowicz H."/>
        </authorList>
    </citation>
    <scope>NUCLEOTIDE SEQUENCE [LARGE SCALE GENOMIC DNA]</scope>
    <source>
        <strain evidence="1 2">DSM 44666</strain>
    </source>
</reference>
<gene>
    <name evidence="1" type="ORF">SAMN05444392_101575</name>
</gene>
<proteinExistence type="predicted"/>
<dbReference type="PANTHER" id="PTHR38074">
    <property type="entry name" value="ALTERED INHERITANCE OF MITOCHONDRIA PROTEIN 24, MITOCHONDRIAL"/>
    <property type="match status" value="1"/>
</dbReference>
<dbReference type="Pfam" id="PF01987">
    <property type="entry name" value="AIM24"/>
    <property type="match status" value="1"/>
</dbReference>
<evidence type="ECO:0000313" key="2">
    <source>
        <dbReference type="Proteomes" id="UP000184476"/>
    </source>
</evidence>
<sequence length="256" mass="30104">METEPLFQVVQSIVHSNCRFEILQYREIAHHDSWNTQQLGNRLQQVRVILQEGKITSTEDLFYYSKGKIELNLEKRSTEQVKKIKRRFLPNHATLQPTYEGTGEIYFRPEWEHYLIFQLDKNEILVDQHMFICGESSLQLSYADPKNINQAVNRNREKLQQLKLKGSGVCVLRSPVPVDEIVQIDLQDETFRTEEDIVIYRQPSVEFTIEGTDSSKMFSNIRAADSFLRAYRGTGTIWITPTRFLHQEDDEEEEEE</sequence>
<evidence type="ECO:0000313" key="1">
    <source>
        <dbReference type="EMBL" id="SHE46430.1"/>
    </source>
</evidence>
<keyword evidence="2" id="KW-1185">Reference proteome</keyword>
<dbReference type="SUPFAM" id="SSF51219">
    <property type="entry name" value="TRAP-like"/>
    <property type="match status" value="1"/>
</dbReference>
<dbReference type="PANTHER" id="PTHR38074:SF1">
    <property type="entry name" value="ALTERED INHERITANCE OF MITOCHONDRIA PROTEIN 24, MITOCHONDRIAL"/>
    <property type="match status" value="1"/>
</dbReference>
<dbReference type="InterPro" id="IPR016031">
    <property type="entry name" value="Trp_RNA-bd_attenuator-like_dom"/>
</dbReference>
<accession>A0A1M4TPL0</accession>